<dbReference type="AlphaFoldDB" id="A0A8S3IC94"/>
<sequence>LGQTKASDILPQRWLVIDRFEESSRTAKPSSSKSPAITAIACLKTTGEALGQLAINMAKSNDNSDDDDAVGSSQAVSVELTDRQRRRAHQHNQRPATTTTYPQSVQVLNYEASLIQQQIEQLQDRLTPEQIHQLKMRRRDIEEQSNRLVDSLRMGGRQAVQGNRIH</sequence>
<protein>
    <submittedName>
        <fullName evidence="3">Uncharacterized protein</fullName>
    </submittedName>
</protein>
<dbReference type="EMBL" id="CAJOBH010241319">
    <property type="protein sequence ID" value="CAF5110326.1"/>
    <property type="molecule type" value="Genomic_DNA"/>
</dbReference>
<name>A0A8S3IC94_9BILA</name>
<feature type="non-terminal residue" evidence="3">
    <location>
        <position position="1"/>
    </location>
</feature>
<organism evidence="3 4">
    <name type="scientific">Rotaria magnacalcarata</name>
    <dbReference type="NCBI Taxonomy" id="392030"/>
    <lineage>
        <taxon>Eukaryota</taxon>
        <taxon>Metazoa</taxon>
        <taxon>Spiralia</taxon>
        <taxon>Gnathifera</taxon>
        <taxon>Rotifera</taxon>
        <taxon>Eurotatoria</taxon>
        <taxon>Bdelloidea</taxon>
        <taxon>Philodinida</taxon>
        <taxon>Philodinidae</taxon>
        <taxon>Rotaria</taxon>
    </lineage>
</organism>
<accession>A0A8S3IC94</accession>
<comment type="caution">
    <text evidence="3">The sequence shown here is derived from an EMBL/GenBank/DDBJ whole genome shotgun (WGS) entry which is preliminary data.</text>
</comment>
<evidence type="ECO:0000256" key="1">
    <source>
        <dbReference type="SAM" id="MobiDB-lite"/>
    </source>
</evidence>
<dbReference type="Proteomes" id="UP000681720">
    <property type="component" value="Unassembled WGS sequence"/>
</dbReference>
<dbReference type="EMBL" id="CAJOBJ010341436">
    <property type="protein sequence ID" value="CAF5195507.1"/>
    <property type="molecule type" value="Genomic_DNA"/>
</dbReference>
<reference evidence="3" key="1">
    <citation type="submission" date="2021-02" db="EMBL/GenBank/DDBJ databases">
        <authorList>
            <person name="Nowell W R."/>
        </authorList>
    </citation>
    <scope>NUCLEOTIDE SEQUENCE</scope>
</reference>
<evidence type="ECO:0000313" key="4">
    <source>
        <dbReference type="Proteomes" id="UP000681720"/>
    </source>
</evidence>
<evidence type="ECO:0000313" key="2">
    <source>
        <dbReference type="EMBL" id="CAF5110326.1"/>
    </source>
</evidence>
<proteinExistence type="predicted"/>
<gene>
    <name evidence="2" type="ORF">BYL167_LOCUS65593</name>
    <name evidence="3" type="ORF">GIL414_LOCUS74711</name>
</gene>
<feature type="region of interest" description="Disordered" evidence="1">
    <location>
        <begin position="78"/>
        <end position="101"/>
    </location>
</feature>
<dbReference type="Proteomes" id="UP000681967">
    <property type="component" value="Unassembled WGS sequence"/>
</dbReference>
<evidence type="ECO:0000313" key="3">
    <source>
        <dbReference type="EMBL" id="CAF5195507.1"/>
    </source>
</evidence>